<accession>A0A517NEA0</accession>
<keyword evidence="3" id="KW-1185">Reference proteome</keyword>
<dbReference type="CDD" id="cd04301">
    <property type="entry name" value="NAT_SF"/>
    <property type="match status" value="1"/>
</dbReference>
<dbReference type="Gene3D" id="3.40.630.30">
    <property type="match status" value="1"/>
</dbReference>
<dbReference type="Pfam" id="PF13673">
    <property type="entry name" value="Acetyltransf_10"/>
    <property type="match status" value="1"/>
</dbReference>
<dbReference type="PANTHER" id="PTHR43233">
    <property type="entry name" value="FAMILY N-ACETYLTRANSFERASE, PUTATIVE (AFU_ORTHOLOGUE AFUA_6G03350)-RELATED"/>
    <property type="match status" value="1"/>
</dbReference>
<sequence>MQYAIEADLTADEFIDVLQRSTLAARRPVDSVATISKMLANADLIVTARNDRALLVGVARAMTDFAYCTYLSDLAVDVAFQSQGIGRSLIAAIHDAAGLDTRLILLAAPDAVTYYAHLSDSQGIGMHQHPSCWTIPPASDGPSGPS</sequence>
<protein>
    <recommendedName>
        <fullName evidence="1">N-acetyltransferase domain-containing protein</fullName>
    </recommendedName>
</protein>
<dbReference type="OrthoDB" id="9775804at2"/>
<dbReference type="GO" id="GO:0016747">
    <property type="term" value="F:acyltransferase activity, transferring groups other than amino-acyl groups"/>
    <property type="evidence" value="ECO:0007669"/>
    <property type="project" value="InterPro"/>
</dbReference>
<proteinExistence type="predicted"/>
<evidence type="ECO:0000313" key="2">
    <source>
        <dbReference type="EMBL" id="QDT05456.1"/>
    </source>
</evidence>
<gene>
    <name evidence="2" type="ORF">K227x_38560</name>
</gene>
<dbReference type="AlphaFoldDB" id="A0A517NEA0"/>
<dbReference type="InterPro" id="IPR000182">
    <property type="entry name" value="GNAT_dom"/>
</dbReference>
<evidence type="ECO:0000259" key="1">
    <source>
        <dbReference type="Pfam" id="PF13673"/>
    </source>
</evidence>
<organism evidence="2 3">
    <name type="scientific">Rubripirellula lacrimiformis</name>
    <dbReference type="NCBI Taxonomy" id="1930273"/>
    <lineage>
        <taxon>Bacteria</taxon>
        <taxon>Pseudomonadati</taxon>
        <taxon>Planctomycetota</taxon>
        <taxon>Planctomycetia</taxon>
        <taxon>Pirellulales</taxon>
        <taxon>Pirellulaceae</taxon>
        <taxon>Rubripirellula</taxon>
    </lineage>
</organism>
<dbReference type="RefSeq" id="WP_145171583.1">
    <property type="nucleotide sequence ID" value="NZ_CP036525.1"/>
</dbReference>
<dbReference type="InterPro" id="IPR053144">
    <property type="entry name" value="Acetyltransferase_Butenolide"/>
</dbReference>
<dbReference type="PANTHER" id="PTHR43233:SF1">
    <property type="entry name" value="FAMILY N-ACETYLTRANSFERASE, PUTATIVE (AFU_ORTHOLOGUE AFUA_6G03350)-RELATED"/>
    <property type="match status" value="1"/>
</dbReference>
<dbReference type="KEGG" id="rlc:K227x_38560"/>
<dbReference type="Proteomes" id="UP000318538">
    <property type="component" value="Chromosome"/>
</dbReference>
<dbReference type="EMBL" id="CP036525">
    <property type="protein sequence ID" value="QDT05456.1"/>
    <property type="molecule type" value="Genomic_DNA"/>
</dbReference>
<reference evidence="2 3" key="1">
    <citation type="submission" date="2019-02" db="EMBL/GenBank/DDBJ databases">
        <title>Deep-cultivation of Planctomycetes and their phenomic and genomic characterization uncovers novel biology.</title>
        <authorList>
            <person name="Wiegand S."/>
            <person name="Jogler M."/>
            <person name="Boedeker C."/>
            <person name="Pinto D."/>
            <person name="Vollmers J."/>
            <person name="Rivas-Marin E."/>
            <person name="Kohn T."/>
            <person name="Peeters S.H."/>
            <person name="Heuer A."/>
            <person name="Rast P."/>
            <person name="Oberbeckmann S."/>
            <person name="Bunk B."/>
            <person name="Jeske O."/>
            <person name="Meyerdierks A."/>
            <person name="Storesund J.E."/>
            <person name="Kallscheuer N."/>
            <person name="Luecker S."/>
            <person name="Lage O.M."/>
            <person name="Pohl T."/>
            <person name="Merkel B.J."/>
            <person name="Hornburger P."/>
            <person name="Mueller R.-W."/>
            <person name="Bruemmer F."/>
            <person name="Labrenz M."/>
            <person name="Spormann A.M."/>
            <person name="Op den Camp H."/>
            <person name="Overmann J."/>
            <person name="Amann R."/>
            <person name="Jetten M.S.M."/>
            <person name="Mascher T."/>
            <person name="Medema M.H."/>
            <person name="Devos D.P."/>
            <person name="Kaster A.-K."/>
            <person name="Ovreas L."/>
            <person name="Rohde M."/>
            <person name="Galperin M.Y."/>
            <person name="Jogler C."/>
        </authorList>
    </citation>
    <scope>NUCLEOTIDE SEQUENCE [LARGE SCALE GENOMIC DNA]</scope>
    <source>
        <strain evidence="2 3">K22_7</strain>
    </source>
</reference>
<feature type="domain" description="N-acetyltransferase" evidence="1">
    <location>
        <begin position="36"/>
        <end position="117"/>
    </location>
</feature>
<name>A0A517NEA0_9BACT</name>
<evidence type="ECO:0000313" key="3">
    <source>
        <dbReference type="Proteomes" id="UP000318538"/>
    </source>
</evidence>
<dbReference type="InterPro" id="IPR016181">
    <property type="entry name" value="Acyl_CoA_acyltransferase"/>
</dbReference>
<dbReference type="SUPFAM" id="SSF55729">
    <property type="entry name" value="Acyl-CoA N-acyltransferases (Nat)"/>
    <property type="match status" value="1"/>
</dbReference>